<dbReference type="Pfam" id="PF05532">
    <property type="entry name" value="CsbD"/>
    <property type="match status" value="1"/>
</dbReference>
<dbReference type="RefSeq" id="WP_031269168.1">
    <property type="nucleotide sequence ID" value="NZ_CP045617.1"/>
</dbReference>
<dbReference type="InterPro" id="IPR008462">
    <property type="entry name" value="CsbD"/>
</dbReference>
<dbReference type="OrthoDB" id="9796058at2"/>
<dbReference type="PANTHER" id="PTHR34977:SF1">
    <property type="entry name" value="UPF0337 PROTEIN YJBJ"/>
    <property type="match status" value="1"/>
</dbReference>
<dbReference type="InterPro" id="IPR026042">
    <property type="entry name" value="YjbJ"/>
</dbReference>
<reference evidence="4" key="1">
    <citation type="submission" date="2015-07" db="EMBL/GenBank/DDBJ databases">
        <authorList>
            <person name="Rodrigo-Torres Lidia"/>
            <person name="Arahal R.David."/>
        </authorList>
    </citation>
    <scope>NUCLEOTIDE SEQUENCE [LARGE SCALE GENOMIC DNA]</scope>
    <source>
        <strain evidence="4">CECT 4801</strain>
    </source>
</reference>
<sequence length="65" mass="7685">MNWDIIEGNWKQVKGKAQEQWGKLTNDDLDRIEGNRDQLAGKIQELYGKSRDEAEREVDEWASRH</sequence>
<dbReference type="PANTHER" id="PTHR34977">
    <property type="entry name" value="UPF0337 PROTEIN YJBJ"/>
    <property type="match status" value="1"/>
</dbReference>
<dbReference type="AlphaFoldDB" id="A0A0M6Y2K6"/>
<evidence type="ECO:0000313" key="3">
    <source>
        <dbReference type="EMBL" id="CTQ43241.1"/>
    </source>
</evidence>
<feature type="domain" description="CsbD-like" evidence="2">
    <location>
        <begin position="4"/>
        <end position="56"/>
    </location>
</feature>
<evidence type="ECO:0000256" key="1">
    <source>
        <dbReference type="ARBA" id="ARBA00009129"/>
    </source>
</evidence>
<comment type="similarity">
    <text evidence="1">Belongs to the UPF0337 (CsbD) family.</text>
</comment>
<proteinExistence type="inferred from homology"/>
<name>A0A0M6Y2K6_9HYPH</name>
<keyword evidence="4" id="KW-1185">Reference proteome</keyword>
<dbReference type="Gene3D" id="1.10.1470.10">
    <property type="entry name" value="YjbJ"/>
    <property type="match status" value="1"/>
</dbReference>
<dbReference type="Proteomes" id="UP000048926">
    <property type="component" value="Unassembled WGS sequence"/>
</dbReference>
<accession>A0A0M6Y2K6</accession>
<gene>
    <name evidence="3" type="ORF">LAL4801_01677</name>
</gene>
<evidence type="ECO:0000313" key="4">
    <source>
        <dbReference type="Proteomes" id="UP000048926"/>
    </source>
</evidence>
<dbReference type="SUPFAM" id="SSF69047">
    <property type="entry name" value="Hypothetical protein YjbJ"/>
    <property type="match status" value="1"/>
</dbReference>
<dbReference type="PIRSF" id="PIRSF039008">
    <property type="entry name" value="YjbJ"/>
    <property type="match status" value="1"/>
</dbReference>
<evidence type="ECO:0000259" key="2">
    <source>
        <dbReference type="Pfam" id="PF05532"/>
    </source>
</evidence>
<protein>
    <submittedName>
        <fullName evidence="3">CsbD-like protein</fullName>
    </submittedName>
</protein>
<dbReference type="InterPro" id="IPR036629">
    <property type="entry name" value="YjbJ_sf"/>
</dbReference>
<dbReference type="KEGG" id="lagg:B0E33_21830"/>
<organism evidence="3 4">
    <name type="scientific">Roseibium aggregatum</name>
    <dbReference type="NCBI Taxonomy" id="187304"/>
    <lineage>
        <taxon>Bacteria</taxon>
        <taxon>Pseudomonadati</taxon>
        <taxon>Pseudomonadota</taxon>
        <taxon>Alphaproteobacteria</taxon>
        <taxon>Hyphomicrobiales</taxon>
        <taxon>Stappiaceae</taxon>
        <taxon>Roseibium</taxon>
    </lineage>
</organism>
<dbReference type="STRING" id="187304.B0E33_21830"/>
<dbReference type="InterPro" id="IPR050423">
    <property type="entry name" value="UPF0337_stress_rsp"/>
</dbReference>
<dbReference type="EMBL" id="CXST01000001">
    <property type="protein sequence ID" value="CTQ43241.1"/>
    <property type="molecule type" value="Genomic_DNA"/>
</dbReference>